<feature type="domain" description="Reverse transcriptase" evidence="1">
    <location>
        <begin position="110"/>
        <end position="205"/>
    </location>
</feature>
<reference evidence="2" key="1">
    <citation type="submission" date="2021-02" db="EMBL/GenBank/DDBJ databases">
        <authorList>
            <person name="Bekaert M."/>
        </authorList>
    </citation>
    <scope>NUCLEOTIDE SEQUENCE</scope>
    <source>
        <strain evidence="2">IoA-00</strain>
    </source>
</reference>
<evidence type="ECO:0000259" key="1">
    <source>
        <dbReference type="Pfam" id="PF00078"/>
    </source>
</evidence>
<dbReference type="PANTHER" id="PTHR19446">
    <property type="entry name" value="REVERSE TRANSCRIPTASES"/>
    <property type="match status" value="1"/>
</dbReference>
<name>A0A7R8H3B9_LEPSM</name>
<sequence length="209" mass="22757">MMTNIVGHEESPSVVTPGIRAAASGINPQREAELLTALARPQSKVKDKVKESEENPKYEQQGPITENEVKNCIPSVGAGKNPLGMDGSTFRSLNIPQYLLHSQEGGPGGDGDYRRITVLLHVTRTFQKVIANRLKQVSMSECQRGFGEVNGCSENFLILKTLLQLATKSNKKMRVAVIFIDYAKACDSVSHESLLKASANLGLPPLLLK</sequence>
<dbReference type="Proteomes" id="UP000675881">
    <property type="component" value="Chromosome 13"/>
</dbReference>
<gene>
    <name evidence="2" type="ORF">LSAA_3963</name>
</gene>
<keyword evidence="3" id="KW-1185">Reference proteome</keyword>
<dbReference type="AlphaFoldDB" id="A0A7R8H3B9"/>
<protein>
    <submittedName>
        <fullName evidence="2">(salmon louse) hypothetical protein</fullName>
    </submittedName>
</protein>
<accession>A0A7R8H3B9</accession>
<evidence type="ECO:0000313" key="2">
    <source>
        <dbReference type="EMBL" id="CAF2828969.1"/>
    </source>
</evidence>
<dbReference type="Pfam" id="PF00078">
    <property type="entry name" value="RVT_1"/>
    <property type="match status" value="1"/>
</dbReference>
<dbReference type="EMBL" id="HG994592">
    <property type="protein sequence ID" value="CAF2828969.1"/>
    <property type="molecule type" value="Genomic_DNA"/>
</dbReference>
<evidence type="ECO:0000313" key="3">
    <source>
        <dbReference type="Proteomes" id="UP000675881"/>
    </source>
</evidence>
<proteinExistence type="predicted"/>
<dbReference type="InterPro" id="IPR000477">
    <property type="entry name" value="RT_dom"/>
</dbReference>
<organism evidence="2 3">
    <name type="scientific">Lepeophtheirus salmonis</name>
    <name type="common">Salmon louse</name>
    <name type="synonym">Caligus salmonis</name>
    <dbReference type="NCBI Taxonomy" id="72036"/>
    <lineage>
        <taxon>Eukaryota</taxon>
        <taxon>Metazoa</taxon>
        <taxon>Ecdysozoa</taxon>
        <taxon>Arthropoda</taxon>
        <taxon>Crustacea</taxon>
        <taxon>Multicrustacea</taxon>
        <taxon>Hexanauplia</taxon>
        <taxon>Copepoda</taxon>
        <taxon>Siphonostomatoida</taxon>
        <taxon>Caligidae</taxon>
        <taxon>Lepeophtheirus</taxon>
    </lineage>
</organism>